<dbReference type="RefSeq" id="WP_249892706.1">
    <property type="nucleotide sequence ID" value="NZ_CP082904.1"/>
</dbReference>
<protein>
    <submittedName>
        <fullName evidence="1">YshB family small membrane protein</fullName>
    </submittedName>
</protein>
<name>A0ABY4R713_9GAMM</name>
<gene>
    <name evidence="1" type="ORF">K6958_19970</name>
</gene>
<dbReference type="Proteomes" id="UP001056635">
    <property type="component" value="Chromosome"/>
</dbReference>
<dbReference type="NCBIfam" id="NF033841">
    <property type="entry name" value="small_YshB"/>
    <property type="match status" value="1"/>
</dbReference>
<evidence type="ECO:0000313" key="1">
    <source>
        <dbReference type="EMBL" id="UQY44073.1"/>
    </source>
</evidence>
<accession>A0ABY4R713</accession>
<evidence type="ECO:0000313" key="2">
    <source>
        <dbReference type="Proteomes" id="UP001056635"/>
    </source>
</evidence>
<proteinExistence type="predicted"/>
<reference evidence="1" key="1">
    <citation type="submission" date="2021-09" db="EMBL/GenBank/DDBJ databases">
        <title>First case of bloodstream infection caused by Mixta hanseatica sp. nov., a member of the Erwiniaceae family.</title>
        <authorList>
            <person name="Both A."/>
            <person name="Huang J."/>
            <person name="Wenzel P."/>
            <person name="Aepfelbacher M."/>
            <person name="Rohde H."/>
            <person name="Christner M."/>
            <person name="Hentschke M."/>
        </authorList>
    </citation>
    <scope>NUCLEOTIDE SEQUENCE</scope>
    <source>
        <strain evidence="1">X22927</strain>
    </source>
</reference>
<organism evidence="1 2">
    <name type="scientific">Mixta hanseatica</name>
    <dbReference type="NCBI Taxonomy" id="2872648"/>
    <lineage>
        <taxon>Bacteria</taxon>
        <taxon>Pseudomonadati</taxon>
        <taxon>Pseudomonadota</taxon>
        <taxon>Gammaproteobacteria</taxon>
        <taxon>Enterobacterales</taxon>
        <taxon>Erwiniaceae</taxon>
        <taxon>Mixta</taxon>
    </lineage>
</organism>
<keyword evidence="2" id="KW-1185">Reference proteome</keyword>
<dbReference type="InterPro" id="IPR047812">
    <property type="entry name" value="YshB"/>
</dbReference>
<dbReference type="EMBL" id="CP082904">
    <property type="protein sequence ID" value="UQY44073.1"/>
    <property type="molecule type" value="Genomic_DNA"/>
</dbReference>
<sequence>MLESLLVSLSAAGNAAIGHSPQTALAAVLCAVMVNFFS</sequence>